<protein>
    <recommendedName>
        <fullName evidence="1">Lipid II flippase Amj</fullName>
    </recommendedName>
</protein>
<dbReference type="GO" id="GO:0008360">
    <property type="term" value="P:regulation of cell shape"/>
    <property type="evidence" value="ECO:0007669"/>
    <property type="project" value="UniProtKB-KW"/>
</dbReference>
<evidence type="ECO:0000313" key="3">
    <source>
        <dbReference type="Proteomes" id="UP000198935"/>
    </source>
</evidence>
<dbReference type="InterPro" id="IPR021260">
    <property type="entry name" value="Amj"/>
</dbReference>
<gene>
    <name evidence="1" type="primary">amj</name>
    <name evidence="2" type="ORF">SAMN05421736_101494</name>
</gene>
<comment type="caution">
    <text evidence="1">Lacks conserved residue(s) required for the propagation of feature annotation.</text>
</comment>
<dbReference type="GO" id="GO:0005886">
    <property type="term" value="C:plasma membrane"/>
    <property type="evidence" value="ECO:0007669"/>
    <property type="project" value="UniProtKB-SubCell"/>
</dbReference>
<dbReference type="STRING" id="1503961.SAMN05421736_101494"/>
<evidence type="ECO:0000256" key="1">
    <source>
        <dbReference type="HAMAP-Rule" id="MF_02077"/>
    </source>
</evidence>
<comment type="function">
    <text evidence="1">Involved in peptidoglycan biosynthesis. Transports lipid-linked peptidoglycan precursors from the inner to the outer leaflet of the cytoplasmic membrane.</text>
</comment>
<proteinExistence type="inferred from homology"/>
<organism evidence="2 3">
    <name type="scientific">Evansella caseinilytica</name>
    <dbReference type="NCBI Taxonomy" id="1503961"/>
    <lineage>
        <taxon>Bacteria</taxon>
        <taxon>Bacillati</taxon>
        <taxon>Bacillota</taxon>
        <taxon>Bacilli</taxon>
        <taxon>Bacillales</taxon>
        <taxon>Bacillaceae</taxon>
        <taxon>Evansella</taxon>
    </lineage>
</organism>
<dbReference type="Pfam" id="PF10997">
    <property type="entry name" value="Amj"/>
    <property type="match status" value="1"/>
</dbReference>
<dbReference type="EMBL" id="FNPI01000001">
    <property type="protein sequence ID" value="SDY14673.1"/>
    <property type="molecule type" value="Genomic_DNA"/>
</dbReference>
<feature type="transmembrane region" description="Helical" evidence="1">
    <location>
        <begin position="163"/>
        <end position="185"/>
    </location>
</feature>
<keyword evidence="1" id="KW-1133">Transmembrane helix</keyword>
<comment type="similarity">
    <text evidence="1">Belongs to the Amj family.</text>
</comment>
<dbReference type="HAMAP" id="MF_02077">
    <property type="entry name" value="Amj_flippase"/>
    <property type="match status" value="1"/>
</dbReference>
<sequence length="279" mass="30476">MDFLNGTVLFISVFILIIHCIETLSYAVRISGARVRLIASALSLFNLMVIVSRTANMMQQPFTGSLIDNAPSENTLAFVEHQYRVLIGASSIGTLVGILLLPTFVALFSRAIIHLSETNGSVPLLVKKGLSFEYLKRGLKHLHLPRWSYVKDITFKDIPVKLFLINMIITAVYTIGVLSALYAALLAPDRASTAIMASGLINGIATILLVVFVDPKISVLADEVVNRRGSYLSLKAISIMMVSSRLLGTLLAQVLFLPGAQYIAWLTKFIVWFSSGSAS</sequence>
<dbReference type="GO" id="GO:0009252">
    <property type="term" value="P:peptidoglycan biosynthetic process"/>
    <property type="evidence" value="ECO:0007669"/>
    <property type="project" value="UniProtKB-UniRule"/>
</dbReference>
<evidence type="ECO:0000313" key="2">
    <source>
        <dbReference type="EMBL" id="SDY14673.1"/>
    </source>
</evidence>
<keyword evidence="1" id="KW-0472">Membrane</keyword>
<feature type="transmembrane region" description="Helical" evidence="1">
    <location>
        <begin position="191"/>
        <end position="213"/>
    </location>
</feature>
<feature type="transmembrane region" description="Helical" evidence="1">
    <location>
        <begin position="6"/>
        <end position="28"/>
    </location>
</feature>
<reference evidence="3" key="1">
    <citation type="submission" date="2016-10" db="EMBL/GenBank/DDBJ databases">
        <authorList>
            <person name="Varghese N."/>
            <person name="Submissions S."/>
        </authorList>
    </citation>
    <scope>NUCLEOTIDE SEQUENCE [LARGE SCALE GENOMIC DNA]</scope>
    <source>
        <strain evidence="3">SP</strain>
    </source>
</reference>
<dbReference type="GO" id="GO:0071555">
    <property type="term" value="P:cell wall organization"/>
    <property type="evidence" value="ECO:0007669"/>
    <property type="project" value="UniProtKB-KW"/>
</dbReference>
<keyword evidence="1" id="KW-1003">Cell membrane</keyword>
<name>A0A1H3HGI1_9BACI</name>
<keyword evidence="3" id="KW-1185">Reference proteome</keyword>
<dbReference type="AlphaFoldDB" id="A0A1H3HGI1"/>
<dbReference type="UniPathway" id="UPA00219"/>
<feature type="transmembrane region" description="Helical" evidence="1">
    <location>
        <begin position="35"/>
        <end position="55"/>
    </location>
</feature>
<keyword evidence="1" id="KW-0961">Cell wall biogenesis/degradation</keyword>
<keyword evidence="1" id="KW-0813">Transport</keyword>
<dbReference type="Proteomes" id="UP000198935">
    <property type="component" value="Unassembled WGS sequence"/>
</dbReference>
<comment type="pathway">
    <text evidence="1">Cell wall biogenesis; peptidoglycan biosynthesis.</text>
</comment>
<keyword evidence="1" id="KW-0573">Peptidoglycan synthesis</keyword>
<dbReference type="GO" id="GO:0015648">
    <property type="term" value="F:lipid-linked peptidoglycan transporter activity"/>
    <property type="evidence" value="ECO:0007669"/>
    <property type="project" value="UniProtKB-UniRule"/>
</dbReference>
<dbReference type="OrthoDB" id="7888986at2"/>
<keyword evidence="1" id="KW-0812">Transmembrane</keyword>
<keyword evidence="1" id="KW-0133">Cell shape</keyword>
<comment type="subcellular location">
    <subcellularLocation>
        <location evidence="1">Cell membrane</location>
        <topology evidence="1">Multi-pass membrane protein</topology>
    </subcellularLocation>
</comment>
<accession>A0A1H3HGI1</accession>
<feature type="transmembrane region" description="Helical" evidence="1">
    <location>
        <begin position="85"/>
        <end position="108"/>
    </location>
</feature>